<reference evidence="5" key="1">
    <citation type="journal article" date="2021" name="bioRxiv">
        <title>Whole Genome Assembly and Annotation of Northern Wild Rice, Zizania palustris L., Supports a Whole Genome Duplication in the Zizania Genus.</title>
        <authorList>
            <person name="Haas M."/>
            <person name="Kono T."/>
            <person name="Macchietto M."/>
            <person name="Millas R."/>
            <person name="McGilp L."/>
            <person name="Shao M."/>
            <person name="Duquette J."/>
            <person name="Hirsch C.N."/>
            <person name="Kimball J."/>
        </authorList>
    </citation>
    <scope>NUCLEOTIDE SEQUENCE</scope>
    <source>
        <tissue evidence="5">Fresh leaf tissue</tissue>
    </source>
</reference>
<feature type="region of interest" description="Disordered" evidence="3">
    <location>
        <begin position="319"/>
        <end position="357"/>
    </location>
</feature>
<evidence type="ECO:0000313" key="6">
    <source>
        <dbReference type="Proteomes" id="UP000729402"/>
    </source>
</evidence>
<dbReference type="InterPro" id="IPR002853">
    <property type="entry name" value="TFIIE_asu"/>
</dbReference>
<dbReference type="EMBL" id="JAAALK010000081">
    <property type="protein sequence ID" value="KAG8089096.1"/>
    <property type="molecule type" value="Genomic_DNA"/>
</dbReference>
<feature type="compositionally biased region" description="Basic and acidic residues" evidence="3">
    <location>
        <begin position="319"/>
        <end position="329"/>
    </location>
</feature>
<dbReference type="Proteomes" id="UP000729402">
    <property type="component" value="Unassembled WGS sequence"/>
</dbReference>
<proteinExistence type="predicted"/>
<feature type="compositionally biased region" description="Basic and acidic residues" evidence="3">
    <location>
        <begin position="370"/>
        <end position="384"/>
    </location>
</feature>
<dbReference type="GO" id="GO:0006367">
    <property type="term" value="P:transcription initiation at RNA polymerase II promoter"/>
    <property type="evidence" value="ECO:0007669"/>
    <property type="project" value="InterPro"/>
</dbReference>
<evidence type="ECO:0000256" key="1">
    <source>
        <dbReference type="ARBA" id="ARBA00023015"/>
    </source>
</evidence>
<comment type="caution">
    <text evidence="5">The sequence shown here is derived from an EMBL/GenBank/DDBJ whole genome shotgun (WGS) entry which is preliminary data.</text>
</comment>
<keyword evidence="2" id="KW-0804">Transcription</keyword>
<evidence type="ECO:0000256" key="3">
    <source>
        <dbReference type="SAM" id="MobiDB-lite"/>
    </source>
</evidence>
<dbReference type="InterPro" id="IPR039997">
    <property type="entry name" value="TFE"/>
</dbReference>
<evidence type="ECO:0000259" key="4">
    <source>
        <dbReference type="PROSITE" id="PS51344"/>
    </source>
</evidence>
<organism evidence="5 6">
    <name type="scientific">Zizania palustris</name>
    <name type="common">Northern wild rice</name>
    <dbReference type="NCBI Taxonomy" id="103762"/>
    <lineage>
        <taxon>Eukaryota</taxon>
        <taxon>Viridiplantae</taxon>
        <taxon>Streptophyta</taxon>
        <taxon>Embryophyta</taxon>
        <taxon>Tracheophyta</taxon>
        <taxon>Spermatophyta</taxon>
        <taxon>Magnoliopsida</taxon>
        <taxon>Liliopsida</taxon>
        <taxon>Poales</taxon>
        <taxon>Poaceae</taxon>
        <taxon>BOP clade</taxon>
        <taxon>Oryzoideae</taxon>
        <taxon>Oryzeae</taxon>
        <taxon>Zizaniinae</taxon>
        <taxon>Zizania</taxon>
    </lineage>
</organism>
<reference evidence="5" key="2">
    <citation type="submission" date="2021-02" db="EMBL/GenBank/DDBJ databases">
        <authorList>
            <person name="Kimball J.A."/>
            <person name="Haas M.W."/>
            <person name="Macchietto M."/>
            <person name="Kono T."/>
            <person name="Duquette J."/>
            <person name="Shao M."/>
        </authorList>
    </citation>
    <scope>NUCLEOTIDE SEQUENCE</scope>
    <source>
        <tissue evidence="5">Fresh leaf tissue</tissue>
    </source>
</reference>
<feature type="region of interest" description="Disordered" evidence="3">
    <location>
        <begin position="436"/>
        <end position="457"/>
    </location>
</feature>
<feature type="compositionally biased region" description="Polar residues" evidence="3">
    <location>
        <begin position="330"/>
        <end position="346"/>
    </location>
</feature>
<dbReference type="InterPro" id="IPR017919">
    <property type="entry name" value="TFIIE/TFIIEa_HTH"/>
</dbReference>
<feature type="region of interest" description="Disordered" evidence="3">
    <location>
        <begin position="370"/>
        <end position="395"/>
    </location>
</feature>
<evidence type="ECO:0000256" key="2">
    <source>
        <dbReference type="ARBA" id="ARBA00023163"/>
    </source>
</evidence>
<dbReference type="GO" id="GO:0005673">
    <property type="term" value="C:transcription factor TFIIE complex"/>
    <property type="evidence" value="ECO:0007669"/>
    <property type="project" value="TreeGrafter"/>
</dbReference>
<dbReference type="SMART" id="SM00531">
    <property type="entry name" value="TFIIE"/>
    <property type="match status" value="1"/>
</dbReference>
<evidence type="ECO:0000313" key="5">
    <source>
        <dbReference type="EMBL" id="KAG8089096.1"/>
    </source>
</evidence>
<accession>A0A8J6BP59</accession>
<feature type="domain" description="HTH TFE/IIEalpha-type" evidence="4">
    <location>
        <begin position="7"/>
        <end position="136"/>
    </location>
</feature>
<protein>
    <recommendedName>
        <fullName evidence="4">HTH TFE/IIEalpha-type domain-containing protein</fullName>
    </recommendedName>
</protein>
<dbReference type="PANTHER" id="PTHR13097:SF7">
    <property type="entry name" value="GENERAL TRANSCRIPTION FACTOR IIE SUBUNIT 1"/>
    <property type="match status" value="1"/>
</dbReference>
<keyword evidence="1" id="KW-0805">Transcription regulation</keyword>
<name>A0A8J6BP59_ZIZPA</name>
<dbReference type="InterPro" id="IPR024550">
    <property type="entry name" value="TFIIEa/SarR/Rpc3_HTH_dom"/>
</dbReference>
<dbReference type="PROSITE" id="PS51344">
    <property type="entry name" value="HTH_TFE_IIE"/>
    <property type="match status" value="1"/>
</dbReference>
<dbReference type="AlphaFoldDB" id="A0A8J6BP59"/>
<gene>
    <name evidence="5" type="ORF">GUJ93_ZPchr0011g28272</name>
</gene>
<dbReference type="Pfam" id="PF02002">
    <property type="entry name" value="TFIIE_alpha"/>
    <property type="match status" value="1"/>
</dbReference>
<keyword evidence="6" id="KW-1185">Reference proteome</keyword>
<sequence length="457" mass="52810">MTSMEPFSRMVKMVARAFYEDISPKGDDRPKSSRGDSRGITVVVLDALTRTQWVREEDLAKALKLHYRQLRRILKFFEEEKLVRRCHRKEKAKGVKISSAASSTAGDVHPEGGENVKMHTHSYCYLDYVQIHDVVRYRILRMNKKLKDELDDRDTIQKYVCPNCEKRYSALDALHLVRYMDDSFHCEHCNGELLPENENLLLEELLYGGDNSRKHKHDKLKNMQERMEEQLKPLISQLDIVKDLPFPEFGSLQDWERVNNANGDNSRVGSSQSTPMPFFGEAKIEVVLSSSTGAQQEDVISGDQSEKAPLPWMRHGKDLEEEQKGEKSNNTELDQSSETKSDNNQCSEEDENKRIQDEYIKAYYEAIKKRQEEETKRRIQEDRSASISDQSFASDVFERHLGAKSKRYDDGDFGDDSIELKVDQQTGDAVEVYKKADLNVEAEQSGDDEDDIEWEED</sequence>
<dbReference type="PANTHER" id="PTHR13097">
    <property type="entry name" value="TRANSCRIPTION INITIATION FACTOR IIE, ALPHA SUBUNIT"/>
    <property type="match status" value="1"/>
</dbReference>
<dbReference type="OrthoDB" id="361102at2759"/>
<dbReference type="FunFam" id="3.30.40.10:FF:000269">
    <property type="entry name" value="Transcription initiation factor IIE subunit alpha"/>
    <property type="match status" value="1"/>
</dbReference>
<feature type="compositionally biased region" description="Acidic residues" evidence="3">
    <location>
        <begin position="444"/>
        <end position="457"/>
    </location>
</feature>